<evidence type="ECO:0000313" key="10">
    <source>
        <dbReference type="Proteomes" id="UP000184389"/>
    </source>
</evidence>
<comment type="function">
    <text evidence="5">This is one of the proteins that binds to the 5S RNA in the ribosome where it forms part of the central protuberance.</text>
</comment>
<evidence type="ECO:0000259" key="8">
    <source>
        <dbReference type="Pfam" id="PF14693"/>
    </source>
</evidence>
<keyword evidence="2 5" id="KW-0694">RNA-binding</keyword>
<dbReference type="PANTHER" id="PTHR33284:SF1">
    <property type="entry name" value="RIBOSOMAL PROTEIN L25_GLN-TRNA SYNTHETASE, ANTI-CODON-BINDING DOMAIN-CONTAINING PROTEIN"/>
    <property type="match status" value="1"/>
</dbReference>
<dbReference type="PANTHER" id="PTHR33284">
    <property type="entry name" value="RIBOSOMAL PROTEIN L25/GLN-TRNA SYNTHETASE, ANTI-CODON-BINDING DOMAIN-CONTAINING PROTEIN"/>
    <property type="match status" value="1"/>
</dbReference>
<evidence type="ECO:0000259" key="7">
    <source>
        <dbReference type="Pfam" id="PF01386"/>
    </source>
</evidence>
<comment type="similarity">
    <text evidence="5">Belongs to the bacterial ribosomal protein bL25 family. CTC subfamily.</text>
</comment>
<dbReference type="InterPro" id="IPR037121">
    <property type="entry name" value="Ribosomal_bL25_C"/>
</dbReference>
<protein>
    <recommendedName>
        <fullName evidence="5">Large ribosomal subunit protein bL25</fullName>
    </recommendedName>
    <alternativeName>
        <fullName evidence="5">General stress protein CTC</fullName>
    </alternativeName>
</protein>
<dbReference type="Gene3D" id="2.170.120.20">
    <property type="entry name" value="Ribosomal protein L25, beta domain"/>
    <property type="match status" value="1"/>
</dbReference>
<dbReference type="GO" id="GO:0022625">
    <property type="term" value="C:cytosolic large ribosomal subunit"/>
    <property type="evidence" value="ECO:0007669"/>
    <property type="project" value="TreeGrafter"/>
</dbReference>
<dbReference type="InterPro" id="IPR001021">
    <property type="entry name" value="Ribosomal_bL25_long"/>
</dbReference>
<sequence length="211" mass="24100">MADAKLKAEVRQEIGKNHVKHLRDNNFIPAVIYGRSEETKNIKVEERDFHKMLRTHGSSALIDLEIAGETVPVIIKEMQNDPVKGNLIHVDFQKLRMDELVKMTLPITIVGREKVDTPSTILVQQLDEIEIECLPKDIPQSVVADVSNIDLNTPFFVEDLEIYKNEDITIFRDPKDAIAILTEPTRQQESEEDTEETPEVEVIGEKEDTEE</sequence>
<dbReference type="GO" id="GO:0008097">
    <property type="term" value="F:5S rRNA binding"/>
    <property type="evidence" value="ECO:0007669"/>
    <property type="project" value="InterPro"/>
</dbReference>
<feature type="compositionally biased region" description="Acidic residues" evidence="6">
    <location>
        <begin position="190"/>
        <end position="199"/>
    </location>
</feature>
<dbReference type="Proteomes" id="UP000184389">
    <property type="component" value="Unassembled WGS sequence"/>
</dbReference>
<keyword evidence="3 5" id="KW-0689">Ribosomal protein</keyword>
<dbReference type="InterPro" id="IPR011035">
    <property type="entry name" value="Ribosomal_bL25/Gln-tRNA_synth"/>
</dbReference>
<keyword evidence="10" id="KW-1185">Reference proteome</keyword>
<feature type="domain" description="Large ribosomal subunit protein bL25 beta" evidence="8">
    <location>
        <begin position="101"/>
        <end position="184"/>
    </location>
</feature>
<evidence type="ECO:0000256" key="2">
    <source>
        <dbReference type="ARBA" id="ARBA00022884"/>
    </source>
</evidence>
<dbReference type="InterPro" id="IPR020056">
    <property type="entry name" value="Rbsml_bL25/Gln-tRNA_synth_N"/>
</dbReference>
<dbReference type="InterPro" id="IPR020930">
    <property type="entry name" value="Ribosomal_uL5_bac-type"/>
</dbReference>
<dbReference type="HAMAP" id="MF_01334">
    <property type="entry name" value="Ribosomal_bL25_CTC"/>
    <property type="match status" value="1"/>
</dbReference>
<keyword evidence="1 5" id="KW-0699">rRNA-binding</keyword>
<dbReference type="OrthoDB" id="9790002at2"/>
<dbReference type="CDD" id="cd00495">
    <property type="entry name" value="Ribosomal_L25_TL5_CTC"/>
    <property type="match status" value="1"/>
</dbReference>
<dbReference type="InterPro" id="IPR029751">
    <property type="entry name" value="Ribosomal_L25_dom"/>
</dbReference>
<organism evidence="9 10">
    <name type="scientific">Sporanaerobacter acetigenes DSM 13106</name>
    <dbReference type="NCBI Taxonomy" id="1123281"/>
    <lineage>
        <taxon>Bacteria</taxon>
        <taxon>Bacillati</taxon>
        <taxon>Bacillota</taxon>
        <taxon>Tissierellia</taxon>
        <taxon>Tissierellales</taxon>
        <taxon>Sporanaerobacteraceae</taxon>
        <taxon>Sporanaerobacter</taxon>
    </lineage>
</organism>
<keyword evidence="4 5" id="KW-0687">Ribonucleoprotein</keyword>
<comment type="subunit">
    <text evidence="5">Part of the 50S ribosomal subunit; part of the 5S rRNA/L5/L18/L25 subcomplex. Contacts the 5S rRNA. Binds to the 5S rRNA independently of L5 and L18.</text>
</comment>
<evidence type="ECO:0000256" key="4">
    <source>
        <dbReference type="ARBA" id="ARBA00023274"/>
    </source>
</evidence>
<dbReference type="Pfam" id="PF01386">
    <property type="entry name" value="Ribosomal_L25p"/>
    <property type="match status" value="1"/>
</dbReference>
<dbReference type="STRING" id="1123281.SAMN02745180_00982"/>
<gene>
    <name evidence="5" type="primary">rplY</name>
    <name evidence="5" type="synonym">ctc</name>
    <name evidence="9" type="ORF">SAMN02745180_00982</name>
</gene>
<evidence type="ECO:0000256" key="3">
    <source>
        <dbReference type="ARBA" id="ARBA00022980"/>
    </source>
</evidence>
<dbReference type="Gene3D" id="2.40.240.10">
    <property type="entry name" value="Ribosomal Protein L25, Chain P"/>
    <property type="match status" value="1"/>
</dbReference>
<dbReference type="NCBIfam" id="TIGR00731">
    <property type="entry name" value="bL25_bact_ctc"/>
    <property type="match status" value="1"/>
</dbReference>
<dbReference type="SUPFAM" id="SSF50715">
    <property type="entry name" value="Ribosomal protein L25-like"/>
    <property type="match status" value="1"/>
</dbReference>
<name>A0A1M5VNU2_9FIRM</name>
<evidence type="ECO:0000256" key="1">
    <source>
        <dbReference type="ARBA" id="ARBA00022730"/>
    </source>
</evidence>
<dbReference type="EMBL" id="FQXR01000004">
    <property type="protein sequence ID" value="SHH76905.1"/>
    <property type="molecule type" value="Genomic_DNA"/>
</dbReference>
<evidence type="ECO:0000256" key="5">
    <source>
        <dbReference type="HAMAP-Rule" id="MF_01334"/>
    </source>
</evidence>
<feature type="domain" description="Large ribosomal subunit protein bL25 L25" evidence="7">
    <location>
        <begin position="6"/>
        <end position="92"/>
    </location>
</feature>
<feature type="region of interest" description="Disordered" evidence="6">
    <location>
        <begin position="182"/>
        <end position="211"/>
    </location>
</feature>
<proteinExistence type="inferred from homology"/>
<dbReference type="RefSeq" id="WP_072743626.1">
    <property type="nucleotide sequence ID" value="NZ_FQXR01000004.1"/>
</dbReference>
<dbReference type="InterPro" id="IPR020057">
    <property type="entry name" value="Ribosomal_bL25_b-dom"/>
</dbReference>
<evidence type="ECO:0000313" key="9">
    <source>
        <dbReference type="EMBL" id="SHH76905.1"/>
    </source>
</evidence>
<dbReference type="Pfam" id="PF14693">
    <property type="entry name" value="Ribosomal_TL5_C"/>
    <property type="match status" value="1"/>
</dbReference>
<accession>A0A1M5VNU2</accession>
<dbReference type="GO" id="GO:0006412">
    <property type="term" value="P:translation"/>
    <property type="evidence" value="ECO:0007669"/>
    <property type="project" value="UniProtKB-UniRule"/>
</dbReference>
<dbReference type="AlphaFoldDB" id="A0A1M5VNU2"/>
<reference evidence="9 10" key="1">
    <citation type="submission" date="2016-11" db="EMBL/GenBank/DDBJ databases">
        <authorList>
            <person name="Jaros S."/>
            <person name="Januszkiewicz K."/>
            <person name="Wedrychowicz H."/>
        </authorList>
    </citation>
    <scope>NUCLEOTIDE SEQUENCE [LARGE SCALE GENOMIC DNA]</scope>
    <source>
        <strain evidence="9 10">DSM 13106</strain>
    </source>
</reference>
<dbReference type="GO" id="GO:0003735">
    <property type="term" value="F:structural constituent of ribosome"/>
    <property type="evidence" value="ECO:0007669"/>
    <property type="project" value="InterPro"/>
</dbReference>
<evidence type="ECO:0000256" key="6">
    <source>
        <dbReference type="SAM" id="MobiDB-lite"/>
    </source>
</evidence>